<dbReference type="PANTHER" id="PTHR14494">
    <property type="entry name" value="ALADIN/ADRACALIN/AAAS"/>
    <property type="match status" value="1"/>
</dbReference>
<comment type="caution">
    <text evidence="1">The sequence shown here is derived from an EMBL/GenBank/DDBJ whole genome shotgun (WGS) entry which is preliminary data.</text>
</comment>
<evidence type="ECO:0000313" key="1">
    <source>
        <dbReference type="EMBL" id="PNH10159.1"/>
    </source>
</evidence>
<dbReference type="OrthoDB" id="411991at2759"/>
<protein>
    <submittedName>
        <fullName evidence="1">Aladin</fullName>
    </submittedName>
</protein>
<feature type="non-terminal residue" evidence="1">
    <location>
        <position position="447"/>
    </location>
</feature>
<dbReference type="EMBL" id="PGGS01000064">
    <property type="protein sequence ID" value="PNH10159.1"/>
    <property type="molecule type" value="Genomic_DNA"/>
</dbReference>
<keyword evidence="2" id="KW-1185">Reference proteome</keyword>
<dbReference type="Gene3D" id="2.130.10.10">
    <property type="entry name" value="YVTN repeat-like/Quinoprotein amine dehydrogenase"/>
    <property type="match status" value="1"/>
</dbReference>
<dbReference type="InterPro" id="IPR015943">
    <property type="entry name" value="WD40/YVTN_repeat-like_dom_sf"/>
</dbReference>
<dbReference type="SMART" id="SM00320">
    <property type="entry name" value="WD40"/>
    <property type="match status" value="3"/>
</dbReference>
<dbReference type="Proteomes" id="UP000236333">
    <property type="component" value="Unassembled WGS sequence"/>
</dbReference>
<sequence length="447" mass="45389">AKLLPSVVLADEVPPELLPQQTAVYPPDAAGDGAEDGSRSSLLERLASHVQAAALPLALSAPLTWVWSRFLSGCHPRVAALPLEWHPRQPWLAAADERGRVQILDLGPCLPGRPTANGSAGHRQEVLAAGPGSLRAVLAHDVLSLSWCPTSPGLLAVGTAGGVCLWAVAGEGRPPLAVAGRAAGPWLRHLSTRVAGARVTAVSWSPDGRMLAAASPGQAGLQVWDVASGTPTTIGAGPSAFDTVRWSPCGNYLFTAGTGSRYFYIFETQRWRWARWQTAAASGAASGPGGAAAGPASAACSVVAAAWAPPASGRHPVLLAALSGQSYLVAVHLVEPPPGLAAQLLPVGLPDLQLLAEPAARDAGAAPAGRSDGPSSACSIADMAWDRLGERLAGGHCLALYSTITDPLVSARLLGFARPPRRLCAASAAALGAAATQEGDVAAAASG</sequence>
<dbReference type="InterPro" id="IPR045139">
    <property type="entry name" value="Aladin"/>
</dbReference>
<dbReference type="SUPFAM" id="SSF69322">
    <property type="entry name" value="Tricorn protease domain 2"/>
    <property type="match status" value="1"/>
</dbReference>
<dbReference type="PANTHER" id="PTHR14494:SF0">
    <property type="entry name" value="ALADIN"/>
    <property type="match status" value="1"/>
</dbReference>
<dbReference type="AlphaFoldDB" id="A0A2J8ACB7"/>
<dbReference type="Pfam" id="PF00400">
    <property type="entry name" value="WD40"/>
    <property type="match status" value="1"/>
</dbReference>
<proteinExistence type="predicted"/>
<evidence type="ECO:0000313" key="2">
    <source>
        <dbReference type="Proteomes" id="UP000236333"/>
    </source>
</evidence>
<name>A0A2J8ACB7_9CHLO</name>
<organism evidence="1 2">
    <name type="scientific">Tetrabaena socialis</name>
    <dbReference type="NCBI Taxonomy" id="47790"/>
    <lineage>
        <taxon>Eukaryota</taxon>
        <taxon>Viridiplantae</taxon>
        <taxon>Chlorophyta</taxon>
        <taxon>core chlorophytes</taxon>
        <taxon>Chlorophyceae</taxon>
        <taxon>CS clade</taxon>
        <taxon>Chlamydomonadales</taxon>
        <taxon>Tetrabaenaceae</taxon>
        <taxon>Tetrabaena</taxon>
    </lineage>
</organism>
<accession>A0A2J8ACB7</accession>
<dbReference type="InterPro" id="IPR001680">
    <property type="entry name" value="WD40_rpt"/>
</dbReference>
<feature type="non-terminal residue" evidence="1">
    <location>
        <position position="1"/>
    </location>
</feature>
<dbReference type="GO" id="GO:0005643">
    <property type="term" value="C:nuclear pore"/>
    <property type="evidence" value="ECO:0007669"/>
    <property type="project" value="TreeGrafter"/>
</dbReference>
<gene>
    <name evidence="1" type="ORF">TSOC_003118</name>
</gene>
<reference evidence="1 2" key="1">
    <citation type="journal article" date="2017" name="Mol. Biol. Evol.">
        <title>The 4-celled Tetrabaena socialis nuclear genome reveals the essential components for genetic control of cell number at the origin of multicellularity in the volvocine lineage.</title>
        <authorList>
            <person name="Featherston J."/>
            <person name="Arakaki Y."/>
            <person name="Hanschen E.R."/>
            <person name="Ferris P.J."/>
            <person name="Michod R.E."/>
            <person name="Olson B.J.S.C."/>
            <person name="Nozaki H."/>
            <person name="Durand P.M."/>
        </authorList>
    </citation>
    <scope>NUCLEOTIDE SEQUENCE [LARGE SCALE GENOMIC DNA]</scope>
    <source>
        <strain evidence="1 2">NIES-571</strain>
    </source>
</reference>
<dbReference type="GO" id="GO:0006913">
    <property type="term" value="P:nucleocytoplasmic transport"/>
    <property type="evidence" value="ECO:0007669"/>
    <property type="project" value="TreeGrafter"/>
</dbReference>